<sequence length="143" mass="16671">MKRALIFLIIIFLSNLTGMYFDMYSFWWFDMIHHFLGGFFVAMFIARYLADIISLRADPSTSLRVNSSKSRTIKNYLIIVGAVSFIGVVWEFTEYLASQILIEPLYDNFGIKAYFIGDLDDTFNDLLMDILGAFAWILIFRKK</sequence>
<feature type="transmembrane region" description="Helical" evidence="1">
    <location>
        <begin position="76"/>
        <end position="102"/>
    </location>
</feature>
<keyword evidence="1" id="KW-1133">Transmembrane helix</keyword>
<comment type="caution">
    <text evidence="2">The sequence shown here is derived from an EMBL/GenBank/DDBJ whole genome shotgun (WGS) entry which is preliminary data.</text>
</comment>
<accession>A0A1F8F8S8</accession>
<gene>
    <name evidence="2" type="ORF">A3J46_02210</name>
</gene>
<evidence type="ECO:0008006" key="4">
    <source>
        <dbReference type="Google" id="ProtNLM"/>
    </source>
</evidence>
<evidence type="ECO:0000313" key="2">
    <source>
        <dbReference type="EMBL" id="OGN09553.1"/>
    </source>
</evidence>
<evidence type="ECO:0000313" key="3">
    <source>
        <dbReference type="Proteomes" id="UP000177167"/>
    </source>
</evidence>
<reference evidence="2 3" key="1">
    <citation type="journal article" date="2016" name="Nat. Commun.">
        <title>Thousands of microbial genomes shed light on interconnected biogeochemical processes in an aquifer system.</title>
        <authorList>
            <person name="Anantharaman K."/>
            <person name="Brown C.T."/>
            <person name="Hug L.A."/>
            <person name="Sharon I."/>
            <person name="Castelle C.J."/>
            <person name="Probst A.J."/>
            <person name="Thomas B.C."/>
            <person name="Singh A."/>
            <person name="Wilkins M.J."/>
            <person name="Karaoz U."/>
            <person name="Brodie E.L."/>
            <person name="Williams K.H."/>
            <person name="Hubbard S.S."/>
            <person name="Banfield J.F."/>
        </authorList>
    </citation>
    <scope>NUCLEOTIDE SEQUENCE [LARGE SCALE GENOMIC DNA]</scope>
</reference>
<keyword evidence="1" id="KW-0812">Transmembrane</keyword>
<dbReference type="EMBL" id="MGJP01000032">
    <property type="protein sequence ID" value="OGN09553.1"/>
    <property type="molecule type" value="Genomic_DNA"/>
</dbReference>
<protein>
    <recommendedName>
        <fullName evidence="4">DUF2238 domain-containing protein</fullName>
    </recommendedName>
</protein>
<dbReference type="AlphaFoldDB" id="A0A1F8F8S8"/>
<keyword evidence="1" id="KW-0472">Membrane</keyword>
<feature type="transmembrane region" description="Helical" evidence="1">
    <location>
        <begin position="34"/>
        <end position="55"/>
    </location>
</feature>
<evidence type="ECO:0000256" key="1">
    <source>
        <dbReference type="SAM" id="Phobius"/>
    </source>
</evidence>
<feature type="transmembrane region" description="Helical" evidence="1">
    <location>
        <begin position="122"/>
        <end position="140"/>
    </location>
</feature>
<organism evidence="2 3">
    <name type="scientific">Candidatus Yanofskybacteria bacterium RIFCSPHIGHO2_02_FULL_41_11</name>
    <dbReference type="NCBI Taxonomy" id="1802675"/>
    <lineage>
        <taxon>Bacteria</taxon>
        <taxon>Candidatus Yanofskyibacteriota</taxon>
    </lineage>
</organism>
<dbReference type="InterPro" id="IPR014509">
    <property type="entry name" value="YjdF-like"/>
</dbReference>
<dbReference type="Pfam" id="PF09997">
    <property type="entry name" value="DUF2238"/>
    <property type="match status" value="1"/>
</dbReference>
<name>A0A1F8F8S8_9BACT</name>
<proteinExistence type="predicted"/>
<dbReference type="Proteomes" id="UP000177167">
    <property type="component" value="Unassembled WGS sequence"/>
</dbReference>